<keyword evidence="1" id="KW-0732">Signal</keyword>
<gene>
    <name evidence="2" type="ORF">J2S55_003132</name>
</gene>
<comment type="caution">
    <text evidence="2">The sequence shown here is derived from an EMBL/GenBank/DDBJ whole genome shotgun (WGS) entry which is preliminary data.</text>
</comment>
<proteinExistence type="predicted"/>
<keyword evidence="3" id="KW-1185">Reference proteome</keyword>
<sequence length="160" mass="16867">MRTWLLVLLLTACTACGVGPTPVIGAGEAARGFVQGTRLYFVQQDRLVSVGRPEGPLEAAEAVELLTGGPTSKESERALDTRLPRNLAVRASEDGFTMEKGAPMLVGGRWLPPVSRLSRTATGQLVCTIAAATAAKRGMDVDDVRVTVPDGGRVRCGDFS</sequence>
<evidence type="ECO:0008006" key="4">
    <source>
        <dbReference type="Google" id="ProtNLM"/>
    </source>
</evidence>
<protein>
    <recommendedName>
        <fullName evidence="4">GerMN domain-containing protein</fullName>
    </recommendedName>
</protein>
<dbReference type="EMBL" id="JAUSRB010000002">
    <property type="protein sequence ID" value="MDP9863866.1"/>
    <property type="molecule type" value="Genomic_DNA"/>
</dbReference>
<accession>A0ABT9R3R7</accession>
<dbReference type="RefSeq" id="WP_306861141.1">
    <property type="nucleotide sequence ID" value="NZ_JAUSRB010000002.1"/>
</dbReference>
<evidence type="ECO:0000313" key="3">
    <source>
        <dbReference type="Proteomes" id="UP001230426"/>
    </source>
</evidence>
<feature type="chain" id="PRO_5046431424" description="GerMN domain-containing protein" evidence="1">
    <location>
        <begin position="18"/>
        <end position="160"/>
    </location>
</feature>
<feature type="signal peptide" evidence="1">
    <location>
        <begin position="1"/>
        <end position="17"/>
    </location>
</feature>
<organism evidence="2 3">
    <name type="scientific">Streptosporangium brasiliense</name>
    <dbReference type="NCBI Taxonomy" id="47480"/>
    <lineage>
        <taxon>Bacteria</taxon>
        <taxon>Bacillati</taxon>
        <taxon>Actinomycetota</taxon>
        <taxon>Actinomycetes</taxon>
        <taxon>Streptosporangiales</taxon>
        <taxon>Streptosporangiaceae</taxon>
        <taxon>Streptosporangium</taxon>
    </lineage>
</organism>
<evidence type="ECO:0000256" key="1">
    <source>
        <dbReference type="SAM" id="SignalP"/>
    </source>
</evidence>
<name>A0ABT9R3R7_9ACTN</name>
<reference evidence="2 3" key="1">
    <citation type="submission" date="2023-07" db="EMBL/GenBank/DDBJ databases">
        <title>Sequencing the genomes of 1000 actinobacteria strains.</title>
        <authorList>
            <person name="Klenk H.-P."/>
        </authorList>
    </citation>
    <scope>NUCLEOTIDE SEQUENCE [LARGE SCALE GENOMIC DNA]</scope>
    <source>
        <strain evidence="2 3">DSM 44109</strain>
    </source>
</reference>
<evidence type="ECO:0000313" key="2">
    <source>
        <dbReference type="EMBL" id="MDP9863866.1"/>
    </source>
</evidence>
<dbReference type="Proteomes" id="UP001230426">
    <property type="component" value="Unassembled WGS sequence"/>
</dbReference>